<gene>
    <name evidence="1" type="ORF">OBE_13386</name>
</gene>
<name>K1S8W7_9ZZZZ</name>
<protein>
    <submittedName>
        <fullName evidence="1">Uncharacterized protein</fullName>
    </submittedName>
</protein>
<comment type="caution">
    <text evidence="1">The sequence shown here is derived from an EMBL/GenBank/DDBJ whole genome shotgun (WGS) entry which is preliminary data.</text>
</comment>
<sequence>MIFPEKYKNVSAIKIEKKKVKSEDDSDEMVEIYEKDDEKSKVVGIGVDGSYVKILKRERNFIRLNLKRLQDMLRKKM</sequence>
<evidence type="ECO:0000313" key="1">
    <source>
        <dbReference type="EMBL" id="EKC51869.1"/>
    </source>
</evidence>
<proteinExistence type="predicted"/>
<dbReference type="EMBL" id="AJWZ01009241">
    <property type="protein sequence ID" value="EKC51869.1"/>
    <property type="molecule type" value="Genomic_DNA"/>
</dbReference>
<accession>K1S8W7</accession>
<organism evidence="1">
    <name type="scientific">human gut metagenome</name>
    <dbReference type="NCBI Taxonomy" id="408170"/>
    <lineage>
        <taxon>unclassified sequences</taxon>
        <taxon>metagenomes</taxon>
        <taxon>organismal metagenomes</taxon>
    </lineage>
</organism>
<dbReference type="AlphaFoldDB" id="K1S8W7"/>
<reference evidence="1" key="1">
    <citation type="journal article" date="2013" name="Environ. Microbiol.">
        <title>Microbiota from the distal guts of lean and obese adolescents exhibit partial functional redundancy besides clear differences in community structure.</title>
        <authorList>
            <person name="Ferrer M."/>
            <person name="Ruiz A."/>
            <person name="Lanza F."/>
            <person name="Haange S.B."/>
            <person name="Oberbach A."/>
            <person name="Till H."/>
            <person name="Bargiela R."/>
            <person name="Campoy C."/>
            <person name="Segura M.T."/>
            <person name="Richter M."/>
            <person name="von Bergen M."/>
            <person name="Seifert J."/>
            <person name="Suarez A."/>
        </authorList>
    </citation>
    <scope>NUCLEOTIDE SEQUENCE</scope>
</reference>